<gene>
    <name evidence="2" type="ORF">HHK36_002892</name>
</gene>
<reference evidence="2 3" key="1">
    <citation type="submission" date="2020-04" db="EMBL/GenBank/DDBJ databases">
        <title>Plant Genome Project.</title>
        <authorList>
            <person name="Zhang R.-G."/>
        </authorList>
    </citation>
    <scope>NUCLEOTIDE SEQUENCE [LARGE SCALE GENOMIC DNA]</scope>
    <source>
        <strain evidence="2">YNK0</strain>
        <tissue evidence="2">Leaf</tissue>
    </source>
</reference>
<evidence type="ECO:0000256" key="1">
    <source>
        <dbReference type="SAM" id="MobiDB-lite"/>
    </source>
</evidence>
<feature type="region of interest" description="Disordered" evidence="1">
    <location>
        <begin position="27"/>
        <end position="153"/>
    </location>
</feature>
<evidence type="ECO:0000313" key="2">
    <source>
        <dbReference type="EMBL" id="KAF8410364.1"/>
    </source>
</evidence>
<sequence length="244" mass="27272">MDQKPAKSKSKILKFLPRITSAITFQNLPFSPGRDRRTTDNPNKFKANAGRGFSGPIISIIPAEARRKSKNGSFDNPEPTSPKVSCIGQIKHKKKIKHKSNRVSPPQESNPVSPPREVKKQHRSVIRGIFRGAKPGRKSDASAGKPPLPDRAPYLGHVKRFTSGRDAFSDFDWTAQVAPDHRNYYSDEEREESDEEEVIIPHSAPIMVGGGEVALEPRKEVNLWKRRTMAPPMPLQLKNKGSPE</sequence>
<dbReference type="AlphaFoldDB" id="A0A834ZMU5"/>
<dbReference type="InterPro" id="IPR038796">
    <property type="entry name" value="At1g76070-like"/>
</dbReference>
<comment type="caution">
    <text evidence="2">The sequence shown here is derived from an EMBL/GenBank/DDBJ whole genome shotgun (WGS) entry which is preliminary data.</text>
</comment>
<name>A0A834ZMU5_TETSI</name>
<organism evidence="2 3">
    <name type="scientific">Tetracentron sinense</name>
    <name type="common">Spur-leaf</name>
    <dbReference type="NCBI Taxonomy" id="13715"/>
    <lineage>
        <taxon>Eukaryota</taxon>
        <taxon>Viridiplantae</taxon>
        <taxon>Streptophyta</taxon>
        <taxon>Embryophyta</taxon>
        <taxon>Tracheophyta</taxon>
        <taxon>Spermatophyta</taxon>
        <taxon>Magnoliopsida</taxon>
        <taxon>Trochodendrales</taxon>
        <taxon>Trochodendraceae</taxon>
        <taxon>Tetracentron</taxon>
    </lineage>
</organism>
<dbReference type="PANTHER" id="PTHR34779">
    <property type="entry name" value="OS09G0542900 PROTEIN"/>
    <property type="match status" value="1"/>
</dbReference>
<evidence type="ECO:0000313" key="3">
    <source>
        <dbReference type="Proteomes" id="UP000655225"/>
    </source>
</evidence>
<dbReference type="OrthoDB" id="1926132at2759"/>
<evidence type="ECO:0008006" key="4">
    <source>
        <dbReference type="Google" id="ProtNLM"/>
    </source>
</evidence>
<feature type="compositionally biased region" description="Polar residues" evidence="1">
    <location>
        <begin position="102"/>
        <end position="111"/>
    </location>
</feature>
<dbReference type="Proteomes" id="UP000655225">
    <property type="component" value="Unassembled WGS sequence"/>
</dbReference>
<feature type="compositionally biased region" description="Basic residues" evidence="1">
    <location>
        <begin position="90"/>
        <end position="101"/>
    </location>
</feature>
<proteinExistence type="predicted"/>
<protein>
    <recommendedName>
        <fullName evidence="4">Syringolide-induced protein 14-1-1</fullName>
    </recommendedName>
</protein>
<keyword evidence="3" id="KW-1185">Reference proteome</keyword>
<dbReference type="PANTHER" id="PTHR34779:SF1">
    <property type="entry name" value="OS09G0542900 PROTEIN"/>
    <property type="match status" value="1"/>
</dbReference>
<dbReference type="OMA" id="KSCDRAP"/>
<accession>A0A834ZMU5</accession>
<dbReference type="EMBL" id="JABCRI010000002">
    <property type="protein sequence ID" value="KAF8410364.1"/>
    <property type="molecule type" value="Genomic_DNA"/>
</dbReference>